<evidence type="ECO:0000313" key="2">
    <source>
        <dbReference type="Ensembl" id="ENSAOCP00000021515.2"/>
    </source>
</evidence>
<dbReference type="Ensembl" id="ENSAOCT00000010422.2">
    <property type="protein sequence ID" value="ENSAOCP00000021515.2"/>
    <property type="gene ID" value="ENSAOCG00000006427.2"/>
</dbReference>
<reference evidence="2 3" key="1">
    <citation type="submission" date="2022-01" db="EMBL/GenBank/DDBJ databases">
        <title>A chromosome-scale genome assembly of the false clownfish, Amphiprion ocellaris.</title>
        <authorList>
            <person name="Ryu T."/>
        </authorList>
    </citation>
    <scope>NUCLEOTIDE SEQUENCE [LARGE SCALE GENOMIC DNA]</scope>
</reference>
<reference evidence="2" key="3">
    <citation type="submission" date="2025-09" db="UniProtKB">
        <authorList>
            <consortium name="Ensembl"/>
        </authorList>
    </citation>
    <scope>IDENTIFICATION</scope>
</reference>
<protein>
    <recommendedName>
        <fullName evidence="1">NIDO domain-containing protein</fullName>
    </recommendedName>
</protein>
<evidence type="ECO:0000313" key="3">
    <source>
        <dbReference type="Proteomes" id="UP001501940"/>
    </source>
</evidence>
<dbReference type="Proteomes" id="UP001501940">
    <property type="component" value="Chromosome 18"/>
</dbReference>
<dbReference type="AlphaFoldDB" id="A0A3Q1C4A9"/>
<proteinExistence type="predicted"/>
<dbReference type="SMART" id="SM00539">
    <property type="entry name" value="NIDO"/>
    <property type="match status" value="1"/>
</dbReference>
<organism evidence="2 3">
    <name type="scientific">Amphiprion ocellaris</name>
    <name type="common">Clown anemonefish</name>
    <dbReference type="NCBI Taxonomy" id="80972"/>
    <lineage>
        <taxon>Eukaryota</taxon>
        <taxon>Metazoa</taxon>
        <taxon>Chordata</taxon>
        <taxon>Craniata</taxon>
        <taxon>Vertebrata</taxon>
        <taxon>Euteleostomi</taxon>
        <taxon>Actinopterygii</taxon>
        <taxon>Neopterygii</taxon>
        <taxon>Teleostei</taxon>
        <taxon>Neoteleostei</taxon>
        <taxon>Acanthomorphata</taxon>
        <taxon>Ovalentaria</taxon>
        <taxon>Pomacentridae</taxon>
        <taxon>Amphiprion</taxon>
    </lineage>
</organism>
<dbReference type="InterPro" id="IPR003886">
    <property type="entry name" value="NIDO_dom"/>
</dbReference>
<sequence length="298" mass="33398">MAGQIILPVLLLGIISKFFKIKFSSLPFMTSIDRFFSFFPGTLYPIGGTTSARSLDGSSPRIALLRPFVYFGHTYNQIYVNHNGDLTFNAPWYSYIPQRFPMYGSRDIIAPFWTDIDIRRNGQINYTQYTNGTVLQQATQDINTYFPELNFTATLVFVATWYQVPYFPYSGTQTTFQAVLISDGRYSFVLMNYGIIARPTHRVEAGYDTINSTHHLSIPGTYLAQLLNRTAYLSNVNVPGRFAFRVDNGSRVTVPVLRSAPAPQQACSVTTSSAPSHKSAGQLPFSFPARQCRDAPAP</sequence>
<dbReference type="InterPro" id="IPR052749">
    <property type="entry name" value="Alpha-tectorin"/>
</dbReference>
<dbReference type="PANTHER" id="PTHR46160:SF9">
    <property type="entry name" value="PROTEIN PRY2-RELATED"/>
    <property type="match status" value="1"/>
</dbReference>
<keyword evidence="3" id="KW-1185">Reference proteome</keyword>
<dbReference type="GeneTree" id="ENSGT00950000183155"/>
<dbReference type="GO" id="GO:0007160">
    <property type="term" value="P:cell-matrix adhesion"/>
    <property type="evidence" value="ECO:0007669"/>
    <property type="project" value="InterPro"/>
</dbReference>
<name>A0A3Q1C4A9_AMPOC</name>
<evidence type="ECO:0000259" key="1">
    <source>
        <dbReference type="PROSITE" id="PS51220"/>
    </source>
</evidence>
<dbReference type="PANTHER" id="PTHR46160">
    <property type="entry name" value="ALPHA-TECTORIN-RELATED"/>
    <property type="match status" value="1"/>
</dbReference>
<dbReference type="PROSITE" id="PS51220">
    <property type="entry name" value="NIDO"/>
    <property type="match status" value="1"/>
</dbReference>
<feature type="domain" description="NIDO" evidence="1">
    <location>
        <begin position="111"/>
        <end position="249"/>
    </location>
</feature>
<dbReference type="Pfam" id="PF06119">
    <property type="entry name" value="NIDO"/>
    <property type="match status" value="1"/>
</dbReference>
<accession>A0A3Q1C4A9</accession>
<reference evidence="2" key="2">
    <citation type="submission" date="2025-08" db="UniProtKB">
        <authorList>
            <consortium name="Ensembl"/>
        </authorList>
    </citation>
    <scope>IDENTIFICATION</scope>
</reference>